<organism evidence="1 2">
    <name type="scientific">Terriglobus roseus</name>
    <dbReference type="NCBI Taxonomy" id="392734"/>
    <lineage>
        <taxon>Bacteria</taxon>
        <taxon>Pseudomonadati</taxon>
        <taxon>Acidobacteriota</taxon>
        <taxon>Terriglobia</taxon>
        <taxon>Terriglobales</taxon>
        <taxon>Acidobacteriaceae</taxon>
        <taxon>Terriglobus</taxon>
    </lineage>
</organism>
<gene>
    <name evidence="1" type="ORF">SAMN05443244_0937</name>
</gene>
<dbReference type="EMBL" id="FNSD01000001">
    <property type="protein sequence ID" value="SEB52095.1"/>
    <property type="molecule type" value="Genomic_DNA"/>
</dbReference>
<accession>A0A1H4K1U6</accession>
<dbReference type="Proteomes" id="UP000182409">
    <property type="component" value="Unassembled WGS sequence"/>
</dbReference>
<dbReference type="RefSeq" id="WP_074652564.1">
    <property type="nucleotide sequence ID" value="NZ_FNSD01000001.1"/>
</dbReference>
<proteinExistence type="predicted"/>
<sequence length="84" mass="9765">MQLLTIDKRPGQSDEFILHVYRAGKMRPTLIGKLSNGTEALIKRVFMAIRRPDFAHFFVSTVRDTRGWQFDVTATQARKILRML</sequence>
<reference evidence="1 2" key="1">
    <citation type="submission" date="2016-10" db="EMBL/GenBank/DDBJ databases">
        <authorList>
            <person name="de Groot N.N."/>
        </authorList>
    </citation>
    <scope>NUCLEOTIDE SEQUENCE [LARGE SCALE GENOMIC DNA]</scope>
    <source>
        <strain evidence="1 2">AB35.6</strain>
    </source>
</reference>
<protein>
    <submittedName>
        <fullName evidence="1">Uncharacterized protein</fullName>
    </submittedName>
</protein>
<dbReference type="AlphaFoldDB" id="A0A1H4K1U6"/>
<evidence type="ECO:0000313" key="1">
    <source>
        <dbReference type="EMBL" id="SEB52095.1"/>
    </source>
</evidence>
<name>A0A1H4K1U6_9BACT</name>
<evidence type="ECO:0000313" key="2">
    <source>
        <dbReference type="Proteomes" id="UP000182409"/>
    </source>
</evidence>